<comment type="caution">
    <text evidence="1">The sequence shown here is derived from an EMBL/GenBank/DDBJ whole genome shotgun (WGS) entry which is preliminary data.</text>
</comment>
<gene>
    <name evidence="1" type="ORF">OBE_01751</name>
</gene>
<dbReference type="AlphaFoldDB" id="K1USW5"/>
<name>K1USW5_9ZZZZ</name>
<dbReference type="EMBL" id="AJWZ01001172">
    <property type="protein sequence ID" value="EKC74586.1"/>
    <property type="molecule type" value="Genomic_DNA"/>
</dbReference>
<organism evidence="1">
    <name type="scientific">human gut metagenome</name>
    <dbReference type="NCBI Taxonomy" id="408170"/>
    <lineage>
        <taxon>unclassified sequences</taxon>
        <taxon>metagenomes</taxon>
        <taxon>organismal metagenomes</taxon>
    </lineage>
</organism>
<evidence type="ECO:0008006" key="2">
    <source>
        <dbReference type="Google" id="ProtNLM"/>
    </source>
</evidence>
<reference evidence="1" key="1">
    <citation type="journal article" date="2013" name="Environ. Microbiol.">
        <title>Microbiota from the distal guts of lean and obese adolescents exhibit partial functional redundancy besides clear differences in community structure.</title>
        <authorList>
            <person name="Ferrer M."/>
            <person name="Ruiz A."/>
            <person name="Lanza F."/>
            <person name="Haange S.B."/>
            <person name="Oberbach A."/>
            <person name="Till H."/>
            <person name="Bargiela R."/>
            <person name="Campoy C."/>
            <person name="Segura M.T."/>
            <person name="Richter M."/>
            <person name="von Bergen M."/>
            <person name="Seifert J."/>
            <person name="Suarez A."/>
        </authorList>
    </citation>
    <scope>NUCLEOTIDE SEQUENCE</scope>
</reference>
<proteinExistence type="predicted"/>
<sequence length="219" mass="26238">MRNLREYNEEILDTYYKLDNYNDLAMPLLVSSKDDYFNSFERKILYIGQETNSWLNYDGKNKSFCLDDVEQAYLNFLSEGANNKEFWTFIRNCLEISKEKLLTNVIWNNTVICGKRMGIGHPKMNEKLEKISTQYLIYLYEYFKPEYTIFVNGPSNPYYNIMQEVLKNINSDLCNMWPTGKNPILYDCDKKIIWTYHPNYLNRSHLKEESLNKIKKIVR</sequence>
<protein>
    <recommendedName>
        <fullName evidence="2">Uracil DNA glycosylase superfamily protein</fullName>
    </recommendedName>
</protein>
<accession>K1USW5</accession>
<evidence type="ECO:0000313" key="1">
    <source>
        <dbReference type="EMBL" id="EKC74586.1"/>
    </source>
</evidence>